<evidence type="ECO:0000313" key="2">
    <source>
        <dbReference type="EMBL" id="RAO75121.1"/>
    </source>
</evidence>
<dbReference type="PROSITE" id="PS50995">
    <property type="entry name" value="HTH_MARR_2"/>
    <property type="match status" value="1"/>
</dbReference>
<dbReference type="Gene3D" id="1.10.10.10">
    <property type="entry name" value="Winged helix-like DNA-binding domain superfamily/Winged helix DNA-binding domain"/>
    <property type="match status" value="1"/>
</dbReference>
<proteinExistence type="predicted"/>
<dbReference type="SMART" id="SM00347">
    <property type="entry name" value="HTH_MARR"/>
    <property type="match status" value="1"/>
</dbReference>
<dbReference type="Proteomes" id="UP000248926">
    <property type="component" value="Unassembled WGS sequence"/>
</dbReference>
<name>A0A328P155_9GAMM</name>
<dbReference type="PANTHER" id="PTHR33164">
    <property type="entry name" value="TRANSCRIPTIONAL REGULATOR, MARR FAMILY"/>
    <property type="match status" value="1"/>
</dbReference>
<dbReference type="InterPro" id="IPR036388">
    <property type="entry name" value="WH-like_DNA-bd_sf"/>
</dbReference>
<comment type="caution">
    <text evidence="2">The sequence shown here is derived from an EMBL/GenBank/DDBJ whole genome shotgun (WGS) entry which is preliminary data.</text>
</comment>
<dbReference type="AlphaFoldDB" id="A0A328P155"/>
<dbReference type="SUPFAM" id="SSF46785">
    <property type="entry name" value="Winged helix' DNA-binding domain"/>
    <property type="match status" value="1"/>
</dbReference>
<dbReference type="GO" id="GO:0003700">
    <property type="term" value="F:DNA-binding transcription factor activity"/>
    <property type="evidence" value="ECO:0007669"/>
    <property type="project" value="InterPro"/>
</dbReference>
<dbReference type="OrthoDB" id="5947517at2"/>
<dbReference type="PANTHER" id="PTHR33164:SF43">
    <property type="entry name" value="HTH-TYPE TRANSCRIPTIONAL REPRESSOR YETL"/>
    <property type="match status" value="1"/>
</dbReference>
<evidence type="ECO:0000313" key="3">
    <source>
        <dbReference type="Proteomes" id="UP000248926"/>
    </source>
</evidence>
<dbReference type="GO" id="GO:0006950">
    <property type="term" value="P:response to stress"/>
    <property type="evidence" value="ECO:0007669"/>
    <property type="project" value="TreeGrafter"/>
</dbReference>
<keyword evidence="3" id="KW-1185">Reference proteome</keyword>
<dbReference type="EMBL" id="NFZS01000004">
    <property type="protein sequence ID" value="RAO75121.1"/>
    <property type="molecule type" value="Genomic_DNA"/>
</dbReference>
<dbReference type="InterPro" id="IPR039422">
    <property type="entry name" value="MarR/SlyA-like"/>
</dbReference>
<dbReference type="PRINTS" id="PR00598">
    <property type="entry name" value="HTHMARR"/>
</dbReference>
<dbReference type="Pfam" id="PF12802">
    <property type="entry name" value="MarR_2"/>
    <property type="match status" value="1"/>
</dbReference>
<dbReference type="InterPro" id="IPR036390">
    <property type="entry name" value="WH_DNA-bd_sf"/>
</dbReference>
<organism evidence="2 3">
    <name type="scientific">Dyella jiangningensis</name>
    <dbReference type="NCBI Taxonomy" id="1379159"/>
    <lineage>
        <taxon>Bacteria</taxon>
        <taxon>Pseudomonadati</taxon>
        <taxon>Pseudomonadota</taxon>
        <taxon>Gammaproteobacteria</taxon>
        <taxon>Lysobacterales</taxon>
        <taxon>Rhodanobacteraceae</taxon>
        <taxon>Dyella</taxon>
    </lineage>
</organism>
<dbReference type="InterPro" id="IPR000835">
    <property type="entry name" value="HTH_MarR-typ"/>
</dbReference>
<evidence type="ECO:0000259" key="1">
    <source>
        <dbReference type="PROSITE" id="PS50995"/>
    </source>
</evidence>
<gene>
    <name evidence="2" type="ORF">CA260_13500</name>
</gene>
<feature type="domain" description="HTH marR-type" evidence="1">
    <location>
        <begin position="29"/>
        <end position="162"/>
    </location>
</feature>
<accession>A0A328P155</accession>
<reference evidence="2 3" key="1">
    <citation type="journal article" date="2018" name="Genet. Mol. Biol.">
        <title>The genome sequence of Dyella jiangningensis FCAV SCS01 from a lignocellulose-decomposing microbial consortium metagenome reveals potential for biotechnological applications.</title>
        <authorList>
            <person name="Desiderato J.G."/>
            <person name="Alvarenga D.O."/>
            <person name="Constancio M.T.L."/>
            <person name="Alves L.M.C."/>
            <person name="Varani A.M."/>
        </authorList>
    </citation>
    <scope>NUCLEOTIDE SEQUENCE [LARGE SCALE GENOMIC DNA]</scope>
    <source>
        <strain evidence="2 3">FCAV SCS01</strain>
    </source>
</reference>
<protein>
    <submittedName>
        <fullName evidence="2">MarR family transcriptional regulator</fullName>
    </submittedName>
</protein>
<sequence length="174" mass="18836">MSNLREGLSRMDAGIARVGEMIPEAPQQEVRLTRLLLLVGGTLLGEVEAYLKPHGLNDSDFRTLMALYSSPDGATPSELCGFAQQGATNMTRIGNALVKAGLAARSHSAEDRRRIVLNITPTGKRLVRRILPPLFPKVLGAYASLSASDKRTLERLLRQVALNIDSLQSSDSSP</sequence>